<feature type="domain" description="Saposin B-type" evidence="3">
    <location>
        <begin position="24"/>
        <end position="104"/>
    </location>
</feature>
<evidence type="ECO:0000313" key="5">
    <source>
        <dbReference type="Proteomes" id="UP000822476"/>
    </source>
</evidence>
<evidence type="ECO:0000313" key="4">
    <source>
        <dbReference type="EMBL" id="KAF7255840.1"/>
    </source>
</evidence>
<dbReference type="InterPro" id="IPR011001">
    <property type="entry name" value="Saposin-like"/>
</dbReference>
<comment type="caution">
    <text evidence="4">The sequence shown here is derived from an EMBL/GenBank/DDBJ whole genome shotgun (WGS) entry which is preliminary data.</text>
</comment>
<proteinExistence type="predicted"/>
<name>A0A8S9YS42_9TREM</name>
<sequence>MLAPFILLGILVVGSLGQEYGDVSTFVCKACDHVMEIIKRHLTSEEARQFVEEDLVELCRLVPVPEIVEGCTAFITHDLDAYVARLGKDMDAHQCCVAMKLCKE</sequence>
<dbReference type="PROSITE" id="PS50015">
    <property type="entry name" value="SAP_B"/>
    <property type="match status" value="1"/>
</dbReference>
<keyword evidence="2" id="KW-0732">Signal</keyword>
<dbReference type="AlphaFoldDB" id="A0A8S9YS42"/>
<reference evidence="4" key="1">
    <citation type="submission" date="2019-07" db="EMBL/GenBank/DDBJ databases">
        <title>Annotation for the trematode Paragonimus miyazaki's.</title>
        <authorList>
            <person name="Choi Y.-J."/>
        </authorList>
    </citation>
    <scope>NUCLEOTIDE SEQUENCE</scope>
    <source>
        <strain evidence="4">Japan</strain>
    </source>
</reference>
<protein>
    <recommendedName>
        <fullName evidence="3">Saposin B-type domain-containing protein</fullName>
    </recommendedName>
</protein>
<gene>
    <name evidence="4" type="ORF">EG68_07073</name>
</gene>
<dbReference type="SUPFAM" id="SSF47862">
    <property type="entry name" value="Saposin"/>
    <property type="match status" value="1"/>
</dbReference>
<dbReference type="EMBL" id="JTDE01003625">
    <property type="protein sequence ID" value="KAF7255840.1"/>
    <property type="molecule type" value="Genomic_DNA"/>
</dbReference>
<accession>A0A8S9YS42</accession>
<keyword evidence="1" id="KW-1015">Disulfide bond</keyword>
<dbReference type="InterPro" id="IPR008139">
    <property type="entry name" value="SaposinB_dom"/>
</dbReference>
<keyword evidence="5" id="KW-1185">Reference proteome</keyword>
<feature type="signal peptide" evidence="2">
    <location>
        <begin position="1"/>
        <end position="17"/>
    </location>
</feature>
<dbReference type="Gene3D" id="1.10.225.10">
    <property type="entry name" value="Saposin-like"/>
    <property type="match status" value="1"/>
</dbReference>
<evidence type="ECO:0000259" key="3">
    <source>
        <dbReference type="PROSITE" id="PS50015"/>
    </source>
</evidence>
<dbReference type="Proteomes" id="UP000822476">
    <property type="component" value="Unassembled WGS sequence"/>
</dbReference>
<organism evidence="4 5">
    <name type="scientific">Paragonimus skrjabini miyazakii</name>
    <dbReference type="NCBI Taxonomy" id="59628"/>
    <lineage>
        <taxon>Eukaryota</taxon>
        <taxon>Metazoa</taxon>
        <taxon>Spiralia</taxon>
        <taxon>Lophotrochozoa</taxon>
        <taxon>Platyhelminthes</taxon>
        <taxon>Trematoda</taxon>
        <taxon>Digenea</taxon>
        <taxon>Plagiorchiida</taxon>
        <taxon>Troglotremata</taxon>
        <taxon>Troglotrematidae</taxon>
        <taxon>Paragonimus</taxon>
    </lineage>
</organism>
<feature type="chain" id="PRO_5035854992" description="Saposin B-type domain-containing protein" evidence="2">
    <location>
        <begin position="18"/>
        <end position="104"/>
    </location>
</feature>
<dbReference type="OrthoDB" id="10345476at2759"/>
<evidence type="ECO:0000256" key="1">
    <source>
        <dbReference type="ARBA" id="ARBA00023157"/>
    </source>
</evidence>
<evidence type="ECO:0000256" key="2">
    <source>
        <dbReference type="SAM" id="SignalP"/>
    </source>
</evidence>